<accession>A0ABV9NPE7</accession>
<evidence type="ECO:0000259" key="3">
    <source>
        <dbReference type="SMART" id="SM00822"/>
    </source>
</evidence>
<dbReference type="PANTHER" id="PTHR43639">
    <property type="entry name" value="OXIDOREDUCTASE, SHORT-CHAIN DEHYDROGENASE/REDUCTASE FAMILY (AFU_ORTHOLOGUE AFUA_5G02870)"/>
    <property type="match status" value="1"/>
</dbReference>
<keyword evidence="2 4" id="KW-0560">Oxidoreductase</keyword>
<dbReference type="PRINTS" id="PR00081">
    <property type="entry name" value="GDHRDH"/>
</dbReference>
<dbReference type="Gene3D" id="3.40.50.720">
    <property type="entry name" value="NAD(P)-binding Rossmann-like Domain"/>
    <property type="match status" value="1"/>
</dbReference>
<comment type="similarity">
    <text evidence="1">Belongs to the short-chain dehydrogenases/reductases (SDR) family.</text>
</comment>
<dbReference type="InterPro" id="IPR036291">
    <property type="entry name" value="NAD(P)-bd_dom_sf"/>
</dbReference>
<dbReference type="RefSeq" id="WP_377005076.1">
    <property type="nucleotide sequence ID" value="NZ_JBHSGG010000034.1"/>
</dbReference>
<dbReference type="PANTHER" id="PTHR43639:SF9">
    <property type="entry name" value="BLL5898 PROTEIN"/>
    <property type="match status" value="1"/>
</dbReference>
<evidence type="ECO:0000256" key="2">
    <source>
        <dbReference type="ARBA" id="ARBA00023002"/>
    </source>
</evidence>
<dbReference type="CDD" id="cd05233">
    <property type="entry name" value="SDR_c"/>
    <property type="match status" value="1"/>
</dbReference>
<evidence type="ECO:0000313" key="5">
    <source>
        <dbReference type="Proteomes" id="UP001595892"/>
    </source>
</evidence>
<keyword evidence="5" id="KW-1185">Reference proteome</keyword>
<organism evidence="4 5">
    <name type="scientific">Coralloluteibacterium thermophilum</name>
    <dbReference type="NCBI Taxonomy" id="2707049"/>
    <lineage>
        <taxon>Bacteria</taxon>
        <taxon>Pseudomonadati</taxon>
        <taxon>Pseudomonadota</taxon>
        <taxon>Gammaproteobacteria</taxon>
        <taxon>Lysobacterales</taxon>
        <taxon>Lysobacteraceae</taxon>
        <taxon>Coralloluteibacterium</taxon>
    </lineage>
</organism>
<evidence type="ECO:0000256" key="1">
    <source>
        <dbReference type="ARBA" id="ARBA00006484"/>
    </source>
</evidence>
<dbReference type="PROSITE" id="PS00061">
    <property type="entry name" value="ADH_SHORT"/>
    <property type="match status" value="1"/>
</dbReference>
<reference evidence="5" key="1">
    <citation type="journal article" date="2019" name="Int. J. Syst. Evol. Microbiol.">
        <title>The Global Catalogue of Microorganisms (GCM) 10K type strain sequencing project: providing services to taxonomists for standard genome sequencing and annotation.</title>
        <authorList>
            <consortium name="The Broad Institute Genomics Platform"/>
            <consortium name="The Broad Institute Genome Sequencing Center for Infectious Disease"/>
            <person name="Wu L."/>
            <person name="Ma J."/>
        </authorList>
    </citation>
    <scope>NUCLEOTIDE SEQUENCE [LARGE SCALE GENOMIC DNA]</scope>
    <source>
        <strain evidence="5">CGMCC 1.13574</strain>
    </source>
</reference>
<feature type="domain" description="Ketoreductase" evidence="3">
    <location>
        <begin position="6"/>
        <end position="192"/>
    </location>
</feature>
<dbReference type="EMBL" id="JBHSGG010000034">
    <property type="protein sequence ID" value="MFC4729008.1"/>
    <property type="molecule type" value="Genomic_DNA"/>
</dbReference>
<dbReference type="InterPro" id="IPR002347">
    <property type="entry name" value="SDR_fam"/>
</dbReference>
<evidence type="ECO:0000313" key="4">
    <source>
        <dbReference type="EMBL" id="MFC4729008.1"/>
    </source>
</evidence>
<dbReference type="PRINTS" id="PR00080">
    <property type="entry name" value="SDRFAMILY"/>
</dbReference>
<dbReference type="InterPro" id="IPR020904">
    <property type="entry name" value="Sc_DH/Rdtase_CS"/>
</dbReference>
<dbReference type="SMART" id="SM00822">
    <property type="entry name" value="PKS_KR"/>
    <property type="match status" value="1"/>
</dbReference>
<dbReference type="Proteomes" id="UP001595892">
    <property type="component" value="Unassembled WGS sequence"/>
</dbReference>
<name>A0ABV9NPE7_9GAMM</name>
<dbReference type="NCBIfam" id="NF005559">
    <property type="entry name" value="PRK07231.1"/>
    <property type="match status" value="1"/>
</dbReference>
<proteinExistence type="inferred from homology"/>
<dbReference type="Pfam" id="PF13561">
    <property type="entry name" value="adh_short_C2"/>
    <property type="match status" value="1"/>
</dbReference>
<dbReference type="EC" id="1.1.1.-" evidence="4"/>
<dbReference type="SUPFAM" id="SSF51735">
    <property type="entry name" value="NAD(P)-binding Rossmann-fold domains"/>
    <property type="match status" value="1"/>
</dbReference>
<sequence length="254" mass="26518">MRFRDRVVIVTGAASGIGAATARAFSHEGAKVVLVDRDRARLDEVASELPHEHTLSCTVDVAQQAEVEGMVENAVARFGGLDVLFNNAGVLASGSVTETDAATWRRVMAADVDAVFFASRAAMPHLERSRGCIVNTASVSGLGGDLGLAAYNAAKGAIVNLTRAMAIDHGRAGVRVNAVCPTFTRTGMTEDMIDDGTTVPLFRRHIPLDRIGEPEDVARVVLFLASADAGFVTGVNLPVDGGLSAGNGQPLYGS</sequence>
<protein>
    <submittedName>
        <fullName evidence="4">SDR family NAD(P)-dependent oxidoreductase</fullName>
        <ecNumber evidence="4">1.1.1.-</ecNumber>
    </submittedName>
</protein>
<dbReference type="InterPro" id="IPR057326">
    <property type="entry name" value="KR_dom"/>
</dbReference>
<dbReference type="GO" id="GO:0016491">
    <property type="term" value="F:oxidoreductase activity"/>
    <property type="evidence" value="ECO:0007669"/>
    <property type="project" value="UniProtKB-KW"/>
</dbReference>
<comment type="caution">
    <text evidence="4">The sequence shown here is derived from an EMBL/GenBank/DDBJ whole genome shotgun (WGS) entry which is preliminary data.</text>
</comment>
<gene>
    <name evidence="4" type="ORF">ACFO3Q_12610</name>
</gene>